<dbReference type="EMBL" id="PRLP01000012">
    <property type="protein sequence ID" value="PPC78619.1"/>
    <property type="molecule type" value="Genomic_DNA"/>
</dbReference>
<dbReference type="CDD" id="cd20691">
    <property type="entry name" value="CdiI_EC536-like"/>
    <property type="match status" value="1"/>
</dbReference>
<evidence type="ECO:0000313" key="1">
    <source>
        <dbReference type="EMBL" id="PPC78619.1"/>
    </source>
</evidence>
<name>A0A2S5KVT0_9PROT</name>
<organism evidence="1 2">
    <name type="scientific">Proteobacteria bacterium 228</name>
    <dbReference type="NCBI Taxonomy" id="2083153"/>
    <lineage>
        <taxon>Bacteria</taxon>
        <taxon>Pseudomonadati</taxon>
        <taxon>Pseudomonadota</taxon>
    </lineage>
</organism>
<dbReference type="InterPro" id="IPR040547">
    <property type="entry name" value="CdiI"/>
</dbReference>
<evidence type="ECO:0000313" key="2">
    <source>
        <dbReference type="Proteomes" id="UP000238196"/>
    </source>
</evidence>
<reference evidence="1 2" key="1">
    <citation type="submission" date="2018-02" db="EMBL/GenBank/DDBJ databases">
        <title>novel marine gammaproteobacteria from coastal saline agro ecosystem.</title>
        <authorList>
            <person name="Krishnan R."/>
            <person name="Ramesh Kumar N."/>
        </authorList>
    </citation>
    <scope>NUCLEOTIDE SEQUENCE [LARGE SCALE GENOMIC DNA]</scope>
    <source>
        <strain evidence="1 2">228</strain>
    </source>
</reference>
<dbReference type="OrthoDB" id="4829274at2"/>
<protein>
    <submittedName>
        <fullName evidence="1">Uncharacterized protein</fullName>
    </submittedName>
</protein>
<accession>A0A2S5KVT0</accession>
<dbReference type="AlphaFoldDB" id="A0A2S5KVT0"/>
<sequence>MSTEKSLEQLEGEIWDEPKIGSHLATECHKLRKIPLKYLSADNLRMLMGQRMGLKFIVPLVLDILESNLLTEGSMYKGDLLVNLLRIEPVFWCSNPELNNRVVELKIDIESIIETLQIEVAPNLGKFEFR</sequence>
<dbReference type="Proteomes" id="UP000238196">
    <property type="component" value="Unassembled WGS sequence"/>
</dbReference>
<proteinExistence type="predicted"/>
<comment type="caution">
    <text evidence="1">The sequence shown here is derived from an EMBL/GenBank/DDBJ whole genome shotgun (WGS) entry which is preliminary data.</text>
</comment>
<gene>
    <name evidence="1" type="ORF">C4K68_03675</name>
</gene>
<dbReference type="Pfam" id="PF18616">
    <property type="entry name" value="CdiI_3"/>
    <property type="match status" value="1"/>
</dbReference>